<evidence type="ECO:0000313" key="1">
    <source>
        <dbReference type="EMBL" id="EYC13739.1"/>
    </source>
</evidence>
<reference evidence="2" key="1">
    <citation type="journal article" date="2015" name="Nat. Genet.">
        <title>The genome and transcriptome of the zoonotic hookworm Ancylostoma ceylanicum identify infection-specific gene families.</title>
        <authorList>
            <person name="Schwarz E.M."/>
            <person name="Hu Y."/>
            <person name="Antoshechkin I."/>
            <person name="Miller M.M."/>
            <person name="Sternberg P.W."/>
            <person name="Aroian R.V."/>
        </authorList>
    </citation>
    <scope>NUCLEOTIDE SEQUENCE</scope>
    <source>
        <strain evidence="2">HY135</strain>
    </source>
</reference>
<proteinExistence type="predicted"/>
<evidence type="ECO:0000313" key="2">
    <source>
        <dbReference type="Proteomes" id="UP000024635"/>
    </source>
</evidence>
<name>A0A016UEI7_9BILA</name>
<organism evidence="1 2">
    <name type="scientific">Ancylostoma ceylanicum</name>
    <dbReference type="NCBI Taxonomy" id="53326"/>
    <lineage>
        <taxon>Eukaryota</taxon>
        <taxon>Metazoa</taxon>
        <taxon>Ecdysozoa</taxon>
        <taxon>Nematoda</taxon>
        <taxon>Chromadorea</taxon>
        <taxon>Rhabditida</taxon>
        <taxon>Rhabditina</taxon>
        <taxon>Rhabditomorpha</taxon>
        <taxon>Strongyloidea</taxon>
        <taxon>Ancylostomatidae</taxon>
        <taxon>Ancylostomatinae</taxon>
        <taxon>Ancylostoma</taxon>
    </lineage>
</organism>
<keyword evidence="2" id="KW-1185">Reference proteome</keyword>
<accession>A0A016UEI7</accession>
<comment type="caution">
    <text evidence="1">The sequence shown here is derived from an EMBL/GenBank/DDBJ whole genome shotgun (WGS) entry which is preliminary data.</text>
</comment>
<protein>
    <submittedName>
        <fullName evidence="1">Uncharacterized protein</fullName>
    </submittedName>
</protein>
<dbReference type="AlphaFoldDB" id="A0A016UEI7"/>
<sequence length="67" mass="7853">MQGRDAEENRAAVPTLVYGYLELTIAPKTDLLIIFHYHWKDKFRDYRIATSTGRKMRRKNAPSERVG</sequence>
<dbReference type="EMBL" id="JARK01001379">
    <property type="protein sequence ID" value="EYC13739.1"/>
    <property type="molecule type" value="Genomic_DNA"/>
</dbReference>
<gene>
    <name evidence="1" type="primary">Acey_s0043.g898</name>
    <name evidence="1" type="ORF">Y032_0043g898</name>
</gene>
<dbReference type="Proteomes" id="UP000024635">
    <property type="component" value="Unassembled WGS sequence"/>
</dbReference>